<dbReference type="InterPro" id="IPR052739">
    <property type="entry name" value="FAAH2"/>
</dbReference>
<name>A0A6J6T8M9_9ZZZZ</name>
<dbReference type="InterPro" id="IPR023631">
    <property type="entry name" value="Amidase_dom"/>
</dbReference>
<dbReference type="GO" id="GO:0012505">
    <property type="term" value="C:endomembrane system"/>
    <property type="evidence" value="ECO:0007669"/>
    <property type="project" value="TreeGrafter"/>
</dbReference>
<accession>A0A6J6T8M9</accession>
<proteinExistence type="predicted"/>
<dbReference type="EMBL" id="CAEZYZ010000052">
    <property type="protein sequence ID" value="CAB4743157.1"/>
    <property type="molecule type" value="Genomic_DNA"/>
</dbReference>
<sequence length="483" mass="50077">MLNSDLIGQPALALARMIRDRDTTSVEVCGAFLDRIESASALNAVAHLDRDSVLRHAAVADEAVARGEVAPLLGVPFSVKDSIAVEGWPWRSGSFAREDVVAGADAIAVNRLRSAGAIPLCKTATPEYTWSAQTASALQGYTNNPYDLRRSTGGSSGGEAALHAVNAAPFGLGTDGFCSIRLPAHFCGTVGFRPTAGVVPETGTWPLTRATGMMDISTTGPMGAHASDLGVVLELISGPDPGDPLCHPLQGRPLSSIDLSGRMIGVLPESALEGLSSGTRQALADLAAYFVSVGAVLHTVDPWETASAVDLAFTLMAPDGGEQARANLAAAEGRHHPEFAGLLEALASTTPSMSDYLRAVDEWRSLRAHVRSSIAGCLVTLVPVASGPAPLHDRLPGADDAASSVEAFNHSFALAMAGVPSAVIPVRMDQVGGGVELPVGVQMIGAPHSDYSVLAVASAAQQHFRPAISRPTAWAITEEESHD</sequence>
<dbReference type="PANTHER" id="PTHR43372:SF4">
    <property type="entry name" value="FATTY-ACID AMIDE HYDROLASE 2"/>
    <property type="match status" value="1"/>
</dbReference>
<gene>
    <name evidence="2" type="ORF">UFOPK2810_00438</name>
</gene>
<dbReference type="InterPro" id="IPR036928">
    <property type="entry name" value="AS_sf"/>
</dbReference>
<evidence type="ECO:0000313" key="2">
    <source>
        <dbReference type="EMBL" id="CAB4743157.1"/>
    </source>
</evidence>
<reference evidence="2" key="1">
    <citation type="submission" date="2020-05" db="EMBL/GenBank/DDBJ databases">
        <authorList>
            <person name="Chiriac C."/>
            <person name="Salcher M."/>
            <person name="Ghai R."/>
            <person name="Kavagutti S V."/>
        </authorList>
    </citation>
    <scope>NUCLEOTIDE SEQUENCE</scope>
</reference>
<organism evidence="2">
    <name type="scientific">freshwater metagenome</name>
    <dbReference type="NCBI Taxonomy" id="449393"/>
    <lineage>
        <taxon>unclassified sequences</taxon>
        <taxon>metagenomes</taxon>
        <taxon>ecological metagenomes</taxon>
    </lineage>
</organism>
<dbReference type="Pfam" id="PF01425">
    <property type="entry name" value="Amidase"/>
    <property type="match status" value="1"/>
</dbReference>
<feature type="domain" description="Amidase" evidence="1">
    <location>
        <begin position="28"/>
        <end position="454"/>
    </location>
</feature>
<protein>
    <submittedName>
        <fullName evidence="2">Unannotated protein</fullName>
    </submittedName>
</protein>
<evidence type="ECO:0000259" key="1">
    <source>
        <dbReference type="Pfam" id="PF01425"/>
    </source>
</evidence>
<dbReference type="AlphaFoldDB" id="A0A6J6T8M9"/>
<dbReference type="PANTHER" id="PTHR43372">
    <property type="entry name" value="FATTY-ACID AMIDE HYDROLASE"/>
    <property type="match status" value="1"/>
</dbReference>
<dbReference type="Gene3D" id="3.90.1300.10">
    <property type="entry name" value="Amidase signature (AS) domain"/>
    <property type="match status" value="1"/>
</dbReference>
<dbReference type="SUPFAM" id="SSF75304">
    <property type="entry name" value="Amidase signature (AS) enzymes"/>
    <property type="match status" value="1"/>
</dbReference>